<accession>A0A3G9GDJ0</accession>
<reference evidence="2" key="3">
    <citation type="journal article" date="2017" name="Plant Physiol. Biochem.">
        <title>Differential oxidative and antioxidative response of duckweed Lemna minor toward plant growth promoting/inhibiting bacteria.</title>
        <authorList>
            <person name="Ishizawa H."/>
            <person name="Kuroda M."/>
            <person name="Morikawa M."/>
            <person name="Ike M."/>
        </authorList>
    </citation>
    <scope>NUCLEOTIDE SEQUENCE [LARGE SCALE GENOMIC DNA]</scope>
    <source>
        <strain evidence="2">H3</strain>
    </source>
</reference>
<organism evidence="1 2">
    <name type="scientific">Aquitalea magnusonii</name>
    <dbReference type="NCBI Taxonomy" id="332411"/>
    <lineage>
        <taxon>Bacteria</taxon>
        <taxon>Pseudomonadati</taxon>
        <taxon>Pseudomonadota</taxon>
        <taxon>Betaproteobacteria</taxon>
        <taxon>Neisseriales</taxon>
        <taxon>Chromobacteriaceae</taxon>
        <taxon>Aquitalea</taxon>
    </lineage>
</organism>
<reference evidence="1 2" key="2">
    <citation type="journal article" date="2017" name="Genome Announc.">
        <title>Draft genome sequence of Aquitalea magnusonii strain H3, a plant growth-promoting bacterium of duckweed Lemna minor.</title>
        <authorList>
            <person name="Ishizawa H."/>
            <person name="Kuroda M."/>
            <person name="Ike M."/>
        </authorList>
    </citation>
    <scope>NUCLEOTIDE SEQUENCE [LARGE SCALE GENOMIC DNA]</scope>
    <source>
        <strain evidence="1 2">H3</strain>
    </source>
</reference>
<dbReference type="KEGG" id="amah:DLM_0498"/>
<sequence>MGLSGWVAGRILHRWKVAILCRSLQLQTPSAADNKDAKNDADVLPLGDGKVLAVLTGLHGELRAVMILHSFY</sequence>
<evidence type="ECO:0000313" key="2">
    <source>
        <dbReference type="Proteomes" id="UP000198290"/>
    </source>
</evidence>
<evidence type="ECO:0000313" key="1">
    <source>
        <dbReference type="EMBL" id="BBF84162.1"/>
    </source>
</evidence>
<dbReference type="AlphaFoldDB" id="A0A3G9GDJ0"/>
<reference evidence="2" key="1">
    <citation type="journal article" date="2017" name="Biotechnol. Biofuels">
        <title>Evaluation of environmental bacterial communities as a factor affecting the growth of duckweed Lemna minor.</title>
        <authorList>
            <person name="Ishizawa H."/>
            <person name="Kuroda M."/>
            <person name="Morikawa M."/>
            <person name="Ike M."/>
        </authorList>
    </citation>
    <scope>NUCLEOTIDE SEQUENCE [LARGE SCALE GENOMIC DNA]</scope>
    <source>
        <strain evidence="2">H3</strain>
    </source>
</reference>
<name>A0A3G9GDJ0_9NEIS</name>
<dbReference type="EMBL" id="AP018823">
    <property type="protein sequence ID" value="BBF84162.1"/>
    <property type="molecule type" value="Genomic_DNA"/>
</dbReference>
<proteinExistence type="predicted"/>
<keyword evidence="2" id="KW-1185">Reference proteome</keyword>
<dbReference type="Proteomes" id="UP000198290">
    <property type="component" value="Chromosome"/>
</dbReference>
<protein>
    <submittedName>
        <fullName evidence="1">Uncharacterized protein</fullName>
    </submittedName>
</protein>
<gene>
    <name evidence="1" type="ORF">DLM_0498</name>
</gene>